<dbReference type="PANTHER" id="PTHR45586">
    <property type="entry name" value="TPR REPEAT-CONTAINING PROTEIN PA4667"/>
    <property type="match status" value="1"/>
</dbReference>
<reference evidence="5 6" key="1">
    <citation type="submission" date="2023-07" db="EMBL/GenBank/DDBJ databases">
        <title>Sorghum-associated microbial communities from plants grown in Nebraska, USA.</title>
        <authorList>
            <person name="Schachtman D."/>
        </authorList>
    </citation>
    <scope>NUCLEOTIDE SEQUENCE [LARGE SCALE GENOMIC DNA]</scope>
    <source>
        <strain evidence="5 6">BE308</strain>
    </source>
</reference>
<dbReference type="Proteomes" id="UP001268089">
    <property type="component" value="Unassembled WGS sequence"/>
</dbReference>
<name>A0ABU1ZSG8_9BURK</name>
<evidence type="ECO:0000313" key="5">
    <source>
        <dbReference type="EMBL" id="MDR7308343.1"/>
    </source>
</evidence>
<dbReference type="Pfam" id="PF13174">
    <property type="entry name" value="TPR_6"/>
    <property type="match status" value="1"/>
</dbReference>
<sequence length="579" mass="63548">MTSPKRLISATLLAACIGLCGTAFAAEPDEPKNSDLNRELFYQLLLSEIYANSGEIGDAYLGMLDAARKANSAKLYERAVEMALRARSGESALDAARAWQRAFPASKDANRYVLQILLGLNRVSDTLEPLKKELVGTTGKERITAIDLLPRYFSRVTDKPLAANIVEQVLATDLTSPETGPAAWSAVGLLRLNAGSVPGGLEAAQRGAALNARAEEPAVLALNLMEAKSPGAEALVQRYLAGQPLPEVRMAYARRLIDTMRYSEALVQMQTLNTQAPSFADAWLVRGSLELQDRNNVAAESSLKQYTQLVAPNEAPAADGNETSRGMVQAYLLLAQIAEQRGQLDEANAYLQRINSPQDTLKVLTRRAMILAGQGKMAEARALIRSAPETQAEDARAKISAEVQLLRDHKQLDTAYQVLAAALKQYPDDTNLMYDQAMIAEKLGKLDDMEKLLRQVIAASPDYHHAYNALGYSLADRNVRLPEARKLIEKALEFAPNDPFIVDSLAWVEFRSGNAAEAKRLLEQAYASRQDAEIAAHLGEVLWSLGQRDQANTIWGQALQQQKDNETLQETVRRLRAKP</sequence>
<keyword evidence="2" id="KW-0802">TPR repeat</keyword>
<evidence type="ECO:0000256" key="2">
    <source>
        <dbReference type="ARBA" id="ARBA00022803"/>
    </source>
</evidence>
<comment type="caution">
    <text evidence="5">The sequence shown here is derived from an EMBL/GenBank/DDBJ whole genome shotgun (WGS) entry which is preliminary data.</text>
</comment>
<feature type="coiled-coil region" evidence="3">
    <location>
        <begin position="515"/>
        <end position="578"/>
    </location>
</feature>
<evidence type="ECO:0000256" key="3">
    <source>
        <dbReference type="SAM" id="Coils"/>
    </source>
</evidence>
<dbReference type="Pfam" id="PF13432">
    <property type="entry name" value="TPR_16"/>
    <property type="match status" value="2"/>
</dbReference>
<dbReference type="SMART" id="SM00028">
    <property type="entry name" value="TPR"/>
    <property type="match status" value="4"/>
</dbReference>
<dbReference type="EMBL" id="JAVDXO010000010">
    <property type="protein sequence ID" value="MDR7308343.1"/>
    <property type="molecule type" value="Genomic_DNA"/>
</dbReference>
<proteinExistence type="predicted"/>
<dbReference type="InterPro" id="IPR019734">
    <property type="entry name" value="TPR_rpt"/>
</dbReference>
<accession>A0ABU1ZSG8</accession>
<feature type="chain" id="PRO_5046117682" evidence="4">
    <location>
        <begin position="26"/>
        <end position="579"/>
    </location>
</feature>
<keyword evidence="4" id="KW-0732">Signal</keyword>
<protein>
    <submittedName>
        <fullName evidence="5">Flp pilus assembly protein TadD</fullName>
    </submittedName>
</protein>
<keyword evidence="1" id="KW-0677">Repeat</keyword>
<evidence type="ECO:0000256" key="1">
    <source>
        <dbReference type="ARBA" id="ARBA00022737"/>
    </source>
</evidence>
<dbReference type="InterPro" id="IPR051012">
    <property type="entry name" value="CellSynth/LPSAsmb/PSIAsmb"/>
</dbReference>
<evidence type="ECO:0000256" key="4">
    <source>
        <dbReference type="SAM" id="SignalP"/>
    </source>
</evidence>
<keyword evidence="6" id="KW-1185">Reference proteome</keyword>
<dbReference type="Gene3D" id="1.25.40.10">
    <property type="entry name" value="Tetratricopeptide repeat domain"/>
    <property type="match status" value="2"/>
</dbReference>
<keyword evidence="3" id="KW-0175">Coiled coil</keyword>
<evidence type="ECO:0000313" key="6">
    <source>
        <dbReference type="Proteomes" id="UP001268089"/>
    </source>
</evidence>
<feature type="signal peptide" evidence="4">
    <location>
        <begin position="1"/>
        <end position="25"/>
    </location>
</feature>
<dbReference type="PANTHER" id="PTHR45586:SF1">
    <property type="entry name" value="LIPOPOLYSACCHARIDE ASSEMBLY PROTEIN B"/>
    <property type="match status" value="1"/>
</dbReference>
<dbReference type="InterPro" id="IPR011990">
    <property type="entry name" value="TPR-like_helical_dom_sf"/>
</dbReference>
<gene>
    <name evidence="5" type="ORF">J2X15_003652</name>
</gene>
<organism evidence="5 6">
    <name type="scientific">Rhodoferax saidenbachensis</name>
    <dbReference type="NCBI Taxonomy" id="1484693"/>
    <lineage>
        <taxon>Bacteria</taxon>
        <taxon>Pseudomonadati</taxon>
        <taxon>Pseudomonadota</taxon>
        <taxon>Betaproteobacteria</taxon>
        <taxon>Burkholderiales</taxon>
        <taxon>Comamonadaceae</taxon>
        <taxon>Rhodoferax</taxon>
    </lineage>
</organism>
<dbReference type="SUPFAM" id="SSF48452">
    <property type="entry name" value="TPR-like"/>
    <property type="match status" value="2"/>
</dbReference>
<dbReference type="RefSeq" id="WP_310345530.1">
    <property type="nucleotide sequence ID" value="NZ_JAVDXO010000010.1"/>
</dbReference>